<dbReference type="InterPro" id="IPR000182">
    <property type="entry name" value="GNAT_dom"/>
</dbReference>
<feature type="domain" description="N-acetyltransferase" evidence="3">
    <location>
        <begin position="162"/>
        <end position="300"/>
    </location>
</feature>
<dbReference type="SUPFAM" id="SSF55729">
    <property type="entry name" value="Acyl-CoA N-acyltransferases (Nat)"/>
    <property type="match status" value="1"/>
</dbReference>
<dbReference type="Gene3D" id="3.40.630.30">
    <property type="match status" value="1"/>
</dbReference>
<evidence type="ECO:0000256" key="1">
    <source>
        <dbReference type="ARBA" id="ARBA00022679"/>
    </source>
</evidence>
<protein>
    <submittedName>
        <fullName evidence="4">Putative Acetyltransferase</fullName>
    </submittedName>
</protein>
<name>A0A2P2C2R0_9ZZZZ</name>
<keyword evidence="2" id="KW-0012">Acyltransferase</keyword>
<accession>A0A2P2C2R0</accession>
<reference evidence="4" key="1">
    <citation type="submission" date="2015-08" db="EMBL/GenBank/DDBJ databases">
        <authorList>
            <person name="Babu N.S."/>
            <person name="Beckwith C.J."/>
            <person name="Beseler K.G."/>
            <person name="Brison A."/>
            <person name="Carone J.V."/>
            <person name="Caskin T.P."/>
            <person name="Diamond M."/>
            <person name="Durham M.E."/>
            <person name="Foxe J.M."/>
            <person name="Go M."/>
            <person name="Henderson B.A."/>
            <person name="Jones I.B."/>
            <person name="McGettigan J.A."/>
            <person name="Micheletti S.J."/>
            <person name="Nasrallah M.E."/>
            <person name="Ortiz D."/>
            <person name="Piller C.R."/>
            <person name="Privatt S.R."/>
            <person name="Schneider S.L."/>
            <person name="Sharp S."/>
            <person name="Smith T.C."/>
            <person name="Stanton J.D."/>
            <person name="Ullery H.E."/>
            <person name="Wilson R.J."/>
            <person name="Serrano M.G."/>
            <person name="Buck G."/>
            <person name="Lee V."/>
            <person name="Wang Y."/>
            <person name="Carvalho R."/>
            <person name="Voegtly L."/>
            <person name="Shi R."/>
            <person name="Duckworth R."/>
            <person name="Johnson A."/>
            <person name="Loviza R."/>
            <person name="Walstead R."/>
            <person name="Shah Z."/>
            <person name="Kiflezghi M."/>
            <person name="Wade K."/>
            <person name="Ball S.L."/>
            <person name="Bradley K.W."/>
            <person name="Asai D.J."/>
            <person name="Bowman C.A."/>
            <person name="Russell D.A."/>
            <person name="Pope W.H."/>
            <person name="Jacobs-Sera D."/>
            <person name="Hendrix R.W."/>
            <person name="Hatfull G.F."/>
        </authorList>
    </citation>
    <scope>NUCLEOTIDE SEQUENCE</scope>
</reference>
<dbReference type="GO" id="GO:0016747">
    <property type="term" value="F:acyltransferase activity, transferring groups other than amino-acyl groups"/>
    <property type="evidence" value="ECO:0007669"/>
    <property type="project" value="InterPro"/>
</dbReference>
<dbReference type="PROSITE" id="PS51186">
    <property type="entry name" value="GNAT"/>
    <property type="match status" value="1"/>
</dbReference>
<sequence>MDEGDVQAATTADREEILELITAEQADPSHAIPYLGEHRIGIEAELADLQPAWLGTARLARENGRLVGLALAEWDPEAGRAWIFGPWVAGASDDSWDRWSGALLGAVIEQLPAAVDDREICGDVANTRLARLAGDLGWAAGVVNHIFVADATAARSWPVDEAPLRPVTAADLPALRPLHDQEFPATYATADQLLTRATDGSWTVLVAEYDGVFAGYAAGHVQPDGDGFLSFLATTPEARGRGLGAALVAAVGRRLIETAPHANVNLTVEDTRAPARRLYERLGFRLEASLCAYRSRPSSR</sequence>
<dbReference type="CDD" id="cd04301">
    <property type="entry name" value="NAT_SF"/>
    <property type="match status" value="1"/>
</dbReference>
<gene>
    <name evidence="4" type="ORF">NOCA2220203</name>
</gene>
<dbReference type="InterPro" id="IPR016181">
    <property type="entry name" value="Acyl_CoA_acyltransferase"/>
</dbReference>
<dbReference type="Pfam" id="PF00583">
    <property type="entry name" value="Acetyltransf_1"/>
    <property type="match status" value="1"/>
</dbReference>
<evidence type="ECO:0000256" key="2">
    <source>
        <dbReference type="ARBA" id="ARBA00023315"/>
    </source>
</evidence>
<dbReference type="AlphaFoldDB" id="A0A2P2C2R0"/>
<proteinExistence type="predicted"/>
<keyword evidence="1 4" id="KW-0808">Transferase</keyword>
<dbReference type="EMBL" id="CZKA01000015">
    <property type="protein sequence ID" value="CUR55012.1"/>
    <property type="molecule type" value="Genomic_DNA"/>
</dbReference>
<evidence type="ECO:0000259" key="3">
    <source>
        <dbReference type="PROSITE" id="PS51186"/>
    </source>
</evidence>
<organism evidence="4">
    <name type="scientific">metagenome</name>
    <dbReference type="NCBI Taxonomy" id="256318"/>
    <lineage>
        <taxon>unclassified sequences</taxon>
        <taxon>metagenomes</taxon>
    </lineage>
</organism>
<dbReference type="InterPro" id="IPR050832">
    <property type="entry name" value="Bact_Acetyltransf"/>
</dbReference>
<evidence type="ECO:0000313" key="4">
    <source>
        <dbReference type="EMBL" id="CUR55012.1"/>
    </source>
</evidence>
<dbReference type="PANTHER" id="PTHR43877">
    <property type="entry name" value="AMINOALKYLPHOSPHONATE N-ACETYLTRANSFERASE-RELATED-RELATED"/>
    <property type="match status" value="1"/>
</dbReference>